<feature type="region of interest" description="Disordered" evidence="1">
    <location>
        <begin position="1"/>
        <end position="32"/>
    </location>
</feature>
<feature type="compositionally biased region" description="Basic and acidic residues" evidence="1">
    <location>
        <begin position="1"/>
        <end position="17"/>
    </location>
</feature>
<gene>
    <name evidence="2" type="ORF">AEK19_MT2256</name>
</gene>
<evidence type="ECO:0000313" key="2">
    <source>
        <dbReference type="EMBL" id="ART32400.1"/>
    </source>
</evidence>
<evidence type="ECO:0000256" key="1">
    <source>
        <dbReference type="SAM" id="MobiDB-lite"/>
    </source>
</evidence>
<organism evidence="2">
    <name type="scientific">Utricularia reniformis</name>
    <dbReference type="NCBI Taxonomy" id="192314"/>
    <lineage>
        <taxon>Eukaryota</taxon>
        <taxon>Viridiplantae</taxon>
        <taxon>Streptophyta</taxon>
        <taxon>Embryophyta</taxon>
        <taxon>Tracheophyta</taxon>
        <taxon>Spermatophyta</taxon>
        <taxon>Magnoliopsida</taxon>
        <taxon>eudicotyledons</taxon>
        <taxon>Gunneridae</taxon>
        <taxon>Pentapetalae</taxon>
        <taxon>asterids</taxon>
        <taxon>lamiids</taxon>
        <taxon>Lamiales</taxon>
        <taxon>Lentibulariaceae</taxon>
        <taxon>Utricularia</taxon>
    </lineage>
</organism>
<dbReference type="EMBL" id="KY774314">
    <property type="protein sequence ID" value="ART32400.1"/>
    <property type="molecule type" value="Genomic_DNA"/>
</dbReference>
<dbReference type="AlphaFoldDB" id="A0A1Y0B4T4"/>
<sequence>MKELRKIFKSESRKDSHVASGQERAQNHRTEELSKIKEISIVRTIRRKGDQRKRIES</sequence>
<name>A0A1Y0B4T4_9LAMI</name>
<accession>A0A1Y0B4T4</accession>
<reference evidence="2" key="1">
    <citation type="submission" date="2017-03" db="EMBL/GenBank/DDBJ databases">
        <title>The mitochondrial genome of the carnivorous plant Utricularia reniformis (Lentibulariaceae): structure, comparative analysis and evolutionary landmarks.</title>
        <authorList>
            <person name="Silva S.R."/>
            <person name="Alvarenga D.O."/>
            <person name="Michael T.P."/>
            <person name="Miranda V.F.O."/>
            <person name="Varani A.M."/>
        </authorList>
    </citation>
    <scope>NUCLEOTIDE SEQUENCE</scope>
</reference>
<geneLocation type="mitochondrion" evidence="2"/>
<keyword evidence="2" id="KW-0496">Mitochondrion</keyword>
<protein>
    <submittedName>
        <fullName evidence="2">Uncharacterized protein</fullName>
    </submittedName>
</protein>
<proteinExistence type="predicted"/>